<feature type="chain" id="PRO_5006059093" description="RxLR-like protein" evidence="1">
    <location>
        <begin position="29"/>
        <end position="103"/>
    </location>
</feature>
<sequence>MQRIVLFSEVNILIICWLISVCVCTVEGSQGILMMGFANYCFVETDQIPHYLHMSNCMLIFEFDVFAVEHCQSLKHAAVGVGFSPHSYHLRENAKCVLYRCRQ</sequence>
<accession>A0A0P1B0Q9</accession>
<feature type="signal peptide" evidence="1">
    <location>
        <begin position="1"/>
        <end position="28"/>
    </location>
</feature>
<keyword evidence="3" id="KW-1185">Reference proteome</keyword>
<dbReference type="AlphaFoldDB" id="A0A0P1B0Q9"/>
<evidence type="ECO:0008006" key="4">
    <source>
        <dbReference type="Google" id="ProtNLM"/>
    </source>
</evidence>
<dbReference type="GeneID" id="36410099"/>
<name>A0A0P1B0Q9_PLAHL</name>
<proteinExistence type="predicted"/>
<reference evidence="3" key="1">
    <citation type="submission" date="2014-09" db="EMBL/GenBank/DDBJ databases">
        <authorList>
            <person name="Sharma Rahul"/>
            <person name="Thines Marco"/>
        </authorList>
    </citation>
    <scope>NUCLEOTIDE SEQUENCE [LARGE SCALE GENOMIC DNA]</scope>
</reference>
<dbReference type="EMBL" id="CCYD01002843">
    <property type="protein sequence ID" value="CEG47749.1"/>
    <property type="molecule type" value="Genomic_DNA"/>
</dbReference>
<dbReference type="Proteomes" id="UP000054928">
    <property type="component" value="Unassembled WGS sequence"/>
</dbReference>
<protein>
    <recommendedName>
        <fullName evidence="4">RxLR-like protein</fullName>
    </recommendedName>
</protein>
<evidence type="ECO:0000313" key="2">
    <source>
        <dbReference type="EMBL" id="CEG47749.1"/>
    </source>
</evidence>
<evidence type="ECO:0000313" key="3">
    <source>
        <dbReference type="Proteomes" id="UP000054928"/>
    </source>
</evidence>
<dbReference type="RefSeq" id="XP_024584118.1">
    <property type="nucleotide sequence ID" value="XM_024718750.2"/>
</dbReference>
<evidence type="ECO:0000256" key="1">
    <source>
        <dbReference type="SAM" id="SignalP"/>
    </source>
</evidence>
<keyword evidence="1" id="KW-0732">Signal</keyword>
<organism evidence="2 3">
    <name type="scientific">Plasmopara halstedii</name>
    <name type="common">Downy mildew of sunflower</name>
    <dbReference type="NCBI Taxonomy" id="4781"/>
    <lineage>
        <taxon>Eukaryota</taxon>
        <taxon>Sar</taxon>
        <taxon>Stramenopiles</taxon>
        <taxon>Oomycota</taxon>
        <taxon>Peronosporomycetes</taxon>
        <taxon>Peronosporales</taxon>
        <taxon>Peronosporaceae</taxon>
        <taxon>Plasmopara</taxon>
    </lineage>
</organism>